<reference evidence="13" key="1">
    <citation type="submission" date="2023-03" db="UniProtKB">
        <authorList>
            <consortium name="WormBaseParasite"/>
        </authorList>
    </citation>
    <scope>IDENTIFICATION</scope>
</reference>
<keyword evidence="10 11" id="KW-0539">Nucleus</keyword>
<evidence type="ECO:0000256" key="4">
    <source>
        <dbReference type="ARBA" id="ARBA00022763"/>
    </source>
</evidence>
<sequence>MSCLCIVVDCDARNWGALVEREGDYGVFYSLLSAIASFASAHLSLSANNSVSILGVDATLNNPLLYAFDLTIQIDMTPTIVERLRMALLKSAGNSDAKCTSQFAPAFATAFCRMVSRDINRFKKENDGADGRILIINIGSDLAREQNALMNVFFSAHKQGIVVDVANIGEPSPVLQQACDITMGAYINVEKPKRLLQYLMFFALGGPDSRSKFTSSVASSVDYRASCHCHGTPASIALVCSVCLSVQCKFNPICPICNTVFKIPGRGRRSRKRRHED</sequence>
<dbReference type="WBParaSite" id="ALUE_0000676201-mRNA-1">
    <property type="protein sequence ID" value="ALUE_0000676201-mRNA-1"/>
    <property type="gene ID" value="ALUE_0000676201"/>
</dbReference>
<evidence type="ECO:0000313" key="12">
    <source>
        <dbReference type="Proteomes" id="UP000036681"/>
    </source>
</evidence>
<proteinExistence type="inferred from homology"/>
<accession>A0A9J2PA41</accession>
<dbReference type="PANTHER" id="PTHR12831">
    <property type="entry name" value="TRANSCRIPTION INITIATION FACTOR IIH TFIIH , POLYPEPTIDE 3-RELATED"/>
    <property type="match status" value="1"/>
</dbReference>
<dbReference type="GO" id="GO:0008270">
    <property type="term" value="F:zinc ion binding"/>
    <property type="evidence" value="ECO:0007669"/>
    <property type="project" value="UniProtKB-KW"/>
</dbReference>
<comment type="similarity">
    <text evidence="2 11">Belongs to the TFB4 family.</text>
</comment>
<dbReference type="GO" id="GO:0006355">
    <property type="term" value="P:regulation of DNA-templated transcription"/>
    <property type="evidence" value="ECO:0007669"/>
    <property type="project" value="InterPro"/>
</dbReference>
<keyword evidence="3 11" id="KW-0479">Metal-binding</keyword>
<evidence type="ECO:0000256" key="8">
    <source>
        <dbReference type="ARBA" id="ARBA00023163"/>
    </source>
</evidence>
<keyword evidence="7 11" id="KW-0805">Transcription regulation</keyword>
<dbReference type="Proteomes" id="UP000036681">
    <property type="component" value="Unplaced"/>
</dbReference>
<name>A0A9J2PA41_ASCLU</name>
<keyword evidence="6 11" id="KW-0862">Zinc</keyword>
<dbReference type="PANTHER" id="PTHR12831:SF0">
    <property type="entry name" value="GENERAL TRANSCRIPTION FACTOR IIH SUBUNIT 3"/>
    <property type="match status" value="1"/>
</dbReference>
<dbReference type="InterPro" id="IPR004600">
    <property type="entry name" value="TFIIH_Tfb4/GTF2H3"/>
</dbReference>
<keyword evidence="4 11" id="KW-0227">DNA damage</keyword>
<evidence type="ECO:0000256" key="5">
    <source>
        <dbReference type="ARBA" id="ARBA00022771"/>
    </source>
</evidence>
<dbReference type="Pfam" id="PF03850">
    <property type="entry name" value="Tfb4"/>
    <property type="match status" value="1"/>
</dbReference>
<keyword evidence="9 11" id="KW-0234">DNA repair</keyword>
<dbReference type="GO" id="GO:0006289">
    <property type="term" value="P:nucleotide-excision repair"/>
    <property type="evidence" value="ECO:0007669"/>
    <property type="project" value="UniProtKB-UniRule"/>
</dbReference>
<evidence type="ECO:0000256" key="3">
    <source>
        <dbReference type="ARBA" id="ARBA00022723"/>
    </source>
</evidence>
<dbReference type="InterPro" id="IPR036465">
    <property type="entry name" value="vWFA_dom_sf"/>
</dbReference>
<evidence type="ECO:0000256" key="7">
    <source>
        <dbReference type="ARBA" id="ARBA00023015"/>
    </source>
</evidence>
<dbReference type="Gene3D" id="3.40.50.410">
    <property type="entry name" value="von Willebrand factor, type A domain"/>
    <property type="match status" value="1"/>
</dbReference>
<keyword evidence="8 11" id="KW-0804">Transcription</keyword>
<evidence type="ECO:0000256" key="11">
    <source>
        <dbReference type="RuleBase" id="RU368090"/>
    </source>
</evidence>
<comment type="function">
    <text evidence="11">Component of the general transcription and DNA repair factor IIH (TFIIH) core complex, which is involved in general and transcription-coupled nucleotide excision repair (NER) of damaged DNA and, when complexed to CAK, in RNA transcription by RNA polymerase II. In NER, TFIIH acts by opening DNA around the lesion to allow the excision of the damaged oligonucleotide and its replacement by a new DNA fragment. In transcription, TFIIH has an essential role in transcription initiation. When the pre-initiation complex (PIC) has been established, TFIIH is required for promoter opening and promoter escape. Phosphorylation of the C-terminal tail (CTD) of the largest subunit of RNA polymerase II by the kinase module CAK controls the initiation of transcription.</text>
</comment>
<comment type="subunit">
    <text evidence="11">Part of a TFIID-containing RNA polymerase II pre-initiation complex that is composed of TBP and at least GTF2A1, GTF2A2, GTF2E1, GTF2E2, GTF2F1, GTF2H2, GTF2H3, GTF2H4, GTF2H5, GTF2B, TCEA1, ERCC2, ERCC3, TAF1, TAF2, TAF3, TAF4, TAF5, TAF6, TAF7, TAF8, TAF9, TAF10, TAF11, TAF12 and TAF13. Component of the 7-subunit TFIIH core complex composed of XPB/ERCC3, XPD/ERCC2, GTF2H1, GTF2H2, GTF2H3, GTF2H4 and GTF2H5, which is active in NER. The core complex associates with the 3-subunit CDK-activating kinase (CAK) module composed of CCNH/cyclin H, CDK7 and MNAT1 to form the 10-subunit holoenzyme (holo-TFIIH) active in transcription. Interacts with RARA; the interaction requires prior phosphorylation of RARA on 'Ser-369' which then enhances interaction of RARA with CDK7.</text>
</comment>
<keyword evidence="5 11" id="KW-0863">Zinc-finger</keyword>
<evidence type="ECO:0000313" key="13">
    <source>
        <dbReference type="WBParaSite" id="ALUE_0000676201-mRNA-1"/>
    </source>
</evidence>
<evidence type="ECO:0000256" key="6">
    <source>
        <dbReference type="ARBA" id="ARBA00022833"/>
    </source>
</evidence>
<comment type="subcellular location">
    <subcellularLocation>
        <location evidence="1 11">Nucleus</location>
    </subcellularLocation>
</comment>
<protein>
    <recommendedName>
        <fullName evidence="11">General transcription factor IIH subunit 3</fullName>
    </recommendedName>
    <alternativeName>
        <fullName evidence="11">General transcription factor IIH polypeptide 3</fullName>
    </alternativeName>
</protein>
<evidence type="ECO:0000256" key="2">
    <source>
        <dbReference type="ARBA" id="ARBA00005273"/>
    </source>
</evidence>
<dbReference type="GO" id="GO:0005675">
    <property type="term" value="C:transcription factor TFIIH holo complex"/>
    <property type="evidence" value="ECO:0007669"/>
    <property type="project" value="UniProtKB-UniRule"/>
</dbReference>
<evidence type="ECO:0000256" key="9">
    <source>
        <dbReference type="ARBA" id="ARBA00023204"/>
    </source>
</evidence>
<evidence type="ECO:0000256" key="1">
    <source>
        <dbReference type="ARBA" id="ARBA00004123"/>
    </source>
</evidence>
<dbReference type="AlphaFoldDB" id="A0A9J2PA41"/>
<dbReference type="GO" id="GO:0000439">
    <property type="term" value="C:transcription factor TFIIH core complex"/>
    <property type="evidence" value="ECO:0007669"/>
    <property type="project" value="UniProtKB-UniRule"/>
</dbReference>
<organism evidence="12 13">
    <name type="scientific">Ascaris lumbricoides</name>
    <name type="common">Giant roundworm</name>
    <dbReference type="NCBI Taxonomy" id="6252"/>
    <lineage>
        <taxon>Eukaryota</taxon>
        <taxon>Metazoa</taxon>
        <taxon>Ecdysozoa</taxon>
        <taxon>Nematoda</taxon>
        <taxon>Chromadorea</taxon>
        <taxon>Rhabditida</taxon>
        <taxon>Spirurina</taxon>
        <taxon>Ascaridomorpha</taxon>
        <taxon>Ascaridoidea</taxon>
        <taxon>Ascarididae</taxon>
        <taxon>Ascaris</taxon>
    </lineage>
</organism>
<keyword evidence="12" id="KW-1185">Reference proteome</keyword>
<evidence type="ECO:0000256" key="10">
    <source>
        <dbReference type="ARBA" id="ARBA00023242"/>
    </source>
</evidence>